<gene>
    <name evidence="1" type="ORF">TVY486_1002610</name>
</gene>
<reference evidence="1" key="1">
    <citation type="journal article" date="2012" name="Proc. Natl. Acad. Sci. U.S.A.">
        <title>Antigenic diversity is generated by distinct evolutionary mechanisms in African trypanosome species.</title>
        <authorList>
            <person name="Jackson A.P."/>
            <person name="Berry A."/>
            <person name="Aslett M."/>
            <person name="Allison H.C."/>
            <person name="Burton P."/>
            <person name="Vavrova-Anderson J."/>
            <person name="Brown R."/>
            <person name="Browne H."/>
            <person name="Corton N."/>
            <person name="Hauser H."/>
            <person name="Gamble J."/>
            <person name="Gilderthorp R."/>
            <person name="Marcello L."/>
            <person name="McQuillan J."/>
            <person name="Otto T.D."/>
            <person name="Quail M.A."/>
            <person name="Sanders M.J."/>
            <person name="van Tonder A."/>
            <person name="Ginger M.L."/>
            <person name="Field M.C."/>
            <person name="Barry J.D."/>
            <person name="Hertz-Fowler C."/>
            <person name="Berriman M."/>
        </authorList>
    </citation>
    <scope>NUCLEOTIDE SEQUENCE</scope>
    <source>
        <strain evidence="1">Y486</strain>
    </source>
</reference>
<dbReference type="AlphaFoldDB" id="G0U5Q7"/>
<accession>G0U5Q7</accession>
<protein>
    <submittedName>
        <fullName evidence="1">Uncharacterized protein</fullName>
    </submittedName>
</protein>
<dbReference type="VEuPathDB" id="TriTrypDB:TvY486_1002610"/>
<name>G0U5Q7_TRYVY</name>
<dbReference type="EMBL" id="HE573026">
    <property type="protein sequence ID" value="CCC51208.1"/>
    <property type="molecule type" value="Genomic_DNA"/>
</dbReference>
<organism evidence="1">
    <name type="scientific">Trypanosoma vivax (strain Y486)</name>
    <dbReference type="NCBI Taxonomy" id="1055687"/>
    <lineage>
        <taxon>Eukaryota</taxon>
        <taxon>Discoba</taxon>
        <taxon>Euglenozoa</taxon>
        <taxon>Kinetoplastea</taxon>
        <taxon>Metakinetoplastina</taxon>
        <taxon>Trypanosomatida</taxon>
        <taxon>Trypanosomatidae</taxon>
        <taxon>Trypanosoma</taxon>
        <taxon>Duttonella</taxon>
    </lineage>
</organism>
<proteinExistence type="predicted"/>
<sequence>MRSVKQRGASVIASGCPSFWWRCSERNRPTLSLCVPMHSMSTLAKPTVFYSLRDCRERARHLLKELTEDARAGSRTISFGGERDVVSDIPLATSSRVKSMPCTLLQLHEMAEDFVSMLDKVILLPIDVMNEVEDFPAFLLRSFREHREVSSAYMDETRALQNDDETVMGGFAEWMESSFSTSSTTSGEDVVSFVELMRLVGSYIRYHRGVRWGGGHTKEEWYRRGYRLHPWHETYCPTSPAEQMPYVHLLQWLLRKKPKEPVKYGVAGGHTGKFPSTTTELDSNCSAHDEARVAKTFKFVRCDLLPTAPSANYRTTSPQGVSVNNCGDKKEALLHAAQRRRFAARRRCTPVDSGGSEVTNEIGGSFDILVFHPPPPPLFPAWPFLQEASEIADWSSLDAGRRHPHCHFTAIHKLLGRLLHSSNAGDEDAWTMGANPQQQHQHRSTPPILRDGGYVAFILPSAFDVRSILQRISRAAPLNSASHASWRSDDKLPFATLADAVIATLEGSFELLMRRRHSHATLLDPTDVTYRNAMSFVNAFVPKTHRSHVEQEINSFYRAYQAIDLVIMKKKPTTGSVGVSGIKLDHQPMARRREAESLAYEESFEYTEYIPSAGPPLSHHWTELTPSYSYLEDDFFSSDATGAVAGPDRNFLAVGHSLPHLPGGKEGVSVGVRLAQPGTSGYRSMYTRELKNKRSRKLRKISMSSLEKQEWYIDEKLVKSEAAKIDLINELSRFEMKDFD</sequence>
<evidence type="ECO:0000313" key="1">
    <source>
        <dbReference type="EMBL" id="CCC51208.1"/>
    </source>
</evidence>